<evidence type="ECO:0000256" key="4">
    <source>
        <dbReference type="ARBA" id="ARBA00023172"/>
    </source>
</evidence>
<dbReference type="GO" id="GO:0006310">
    <property type="term" value="P:DNA recombination"/>
    <property type="evidence" value="ECO:0007669"/>
    <property type="project" value="UniProtKB-UniRule"/>
</dbReference>
<dbReference type="Pfam" id="PF02565">
    <property type="entry name" value="RecO_C"/>
    <property type="match status" value="1"/>
</dbReference>
<keyword evidence="3 7" id="KW-0227">DNA damage</keyword>
<dbReference type="RefSeq" id="WP_067391794.1">
    <property type="nucleotide sequence ID" value="NZ_JXKH01000001.1"/>
</dbReference>
<comment type="similarity">
    <text evidence="1 7">Belongs to the RecO family.</text>
</comment>
<organism evidence="9 10">
    <name type="scientific">Enterococcus canis</name>
    <dbReference type="NCBI Taxonomy" id="214095"/>
    <lineage>
        <taxon>Bacteria</taxon>
        <taxon>Bacillati</taxon>
        <taxon>Bacillota</taxon>
        <taxon>Bacilli</taxon>
        <taxon>Lactobacillales</taxon>
        <taxon>Enterococcaceae</taxon>
        <taxon>Enterococcus</taxon>
    </lineage>
</organism>
<name>A0A1L8RJW5_9ENTE</name>
<dbReference type="GO" id="GO:0043590">
    <property type="term" value="C:bacterial nucleoid"/>
    <property type="evidence" value="ECO:0007669"/>
    <property type="project" value="TreeGrafter"/>
</dbReference>
<evidence type="ECO:0000256" key="5">
    <source>
        <dbReference type="ARBA" id="ARBA00023204"/>
    </source>
</evidence>
<dbReference type="Gene3D" id="2.40.50.140">
    <property type="entry name" value="Nucleic acid-binding proteins"/>
    <property type="match status" value="1"/>
</dbReference>
<dbReference type="InterPro" id="IPR037278">
    <property type="entry name" value="ARFGAP/RecO"/>
</dbReference>
<evidence type="ECO:0000313" key="9">
    <source>
        <dbReference type="EMBL" id="OJG20005.1"/>
    </source>
</evidence>
<dbReference type="InterPro" id="IPR042242">
    <property type="entry name" value="RecO_C"/>
</dbReference>
<dbReference type="GO" id="GO:0006302">
    <property type="term" value="P:double-strand break repair"/>
    <property type="evidence" value="ECO:0007669"/>
    <property type="project" value="TreeGrafter"/>
</dbReference>
<keyword evidence="4 7" id="KW-0233">DNA recombination</keyword>
<protein>
    <recommendedName>
        <fullName evidence="2 7">DNA repair protein RecO</fullName>
    </recommendedName>
    <alternativeName>
        <fullName evidence="6 7">Recombination protein O</fullName>
    </alternativeName>
</protein>
<keyword evidence="5 7" id="KW-0234">DNA repair</keyword>
<reference evidence="9 10" key="1">
    <citation type="submission" date="2014-12" db="EMBL/GenBank/DDBJ databases">
        <title>Draft genome sequences of 29 type strains of Enterococci.</title>
        <authorList>
            <person name="Zhong Z."/>
            <person name="Sun Z."/>
            <person name="Liu W."/>
            <person name="Zhang W."/>
            <person name="Zhang H."/>
        </authorList>
    </citation>
    <scope>NUCLEOTIDE SEQUENCE [LARGE SCALE GENOMIC DNA]</scope>
    <source>
        <strain evidence="9 10">DSM 17029</strain>
    </source>
</reference>
<accession>A0A1L8RJW5</accession>
<dbReference type="HAMAP" id="MF_00201">
    <property type="entry name" value="RecO"/>
    <property type="match status" value="1"/>
</dbReference>
<dbReference type="Gene3D" id="1.20.1440.120">
    <property type="entry name" value="Recombination protein O, C-terminal domain"/>
    <property type="match status" value="1"/>
</dbReference>
<dbReference type="InterPro" id="IPR022572">
    <property type="entry name" value="DNA_rep/recomb_RecO_N"/>
</dbReference>
<dbReference type="SUPFAM" id="SSF57863">
    <property type="entry name" value="ArfGap/RecO-like zinc finger"/>
    <property type="match status" value="1"/>
</dbReference>
<dbReference type="PANTHER" id="PTHR33991:SF1">
    <property type="entry name" value="DNA REPAIR PROTEIN RECO"/>
    <property type="match status" value="1"/>
</dbReference>
<dbReference type="AlphaFoldDB" id="A0A1L8RJW5"/>
<evidence type="ECO:0000256" key="7">
    <source>
        <dbReference type="HAMAP-Rule" id="MF_00201"/>
    </source>
</evidence>
<feature type="domain" description="DNA replication/recombination mediator RecO N-terminal" evidence="8">
    <location>
        <begin position="7"/>
        <end position="82"/>
    </location>
</feature>
<evidence type="ECO:0000313" key="10">
    <source>
        <dbReference type="Proteomes" id="UP000181884"/>
    </source>
</evidence>
<sequence length="262" mass="29985">MRTNIGETKGIILFTRNYKEKDKLVKIFTESYGKLMFYVKGASRPNNPLAAAILPFSKATFVGDFRGEGLSFLNSYKFLTSYTKIQEDIFISAYATYILGLVDAAIDDRVYDPALFGFVSEALALLNEGQDPEVITAIFEVQMLERFGVRPVWDQCAVGGERSGRFDYSFKYNGVICEKHFALDPHRLHADPRAIYFLRMFSAIRYDQIQSISVKPATKQAIRSVLDQLYDEYVGIHLKSKKFIDDMQKWADVMKRPEQEEG</sequence>
<dbReference type="EMBL" id="JXKH01000001">
    <property type="protein sequence ID" value="OJG20005.1"/>
    <property type="molecule type" value="Genomic_DNA"/>
</dbReference>
<evidence type="ECO:0000256" key="2">
    <source>
        <dbReference type="ARBA" id="ARBA00021310"/>
    </source>
</evidence>
<dbReference type="STRING" id="214095.RU97_GL000238"/>
<gene>
    <name evidence="7" type="primary">recO</name>
    <name evidence="9" type="ORF">RU97_GL000238</name>
</gene>
<evidence type="ECO:0000259" key="8">
    <source>
        <dbReference type="Pfam" id="PF11967"/>
    </source>
</evidence>
<comment type="function">
    <text evidence="7">Involved in DNA repair and RecF pathway recombination.</text>
</comment>
<dbReference type="PANTHER" id="PTHR33991">
    <property type="entry name" value="DNA REPAIR PROTEIN RECO"/>
    <property type="match status" value="1"/>
</dbReference>
<dbReference type="InterPro" id="IPR012340">
    <property type="entry name" value="NA-bd_OB-fold"/>
</dbReference>
<dbReference type="NCBIfam" id="TIGR00613">
    <property type="entry name" value="reco"/>
    <property type="match status" value="1"/>
</dbReference>
<evidence type="ECO:0000256" key="6">
    <source>
        <dbReference type="ARBA" id="ARBA00033409"/>
    </source>
</evidence>
<dbReference type="SUPFAM" id="SSF50249">
    <property type="entry name" value="Nucleic acid-binding proteins"/>
    <property type="match status" value="1"/>
</dbReference>
<evidence type="ECO:0000256" key="3">
    <source>
        <dbReference type="ARBA" id="ARBA00022763"/>
    </source>
</evidence>
<evidence type="ECO:0000256" key="1">
    <source>
        <dbReference type="ARBA" id="ARBA00007452"/>
    </source>
</evidence>
<proteinExistence type="inferred from homology"/>
<dbReference type="Proteomes" id="UP000181884">
    <property type="component" value="Unassembled WGS sequence"/>
</dbReference>
<comment type="caution">
    <text evidence="9">The sequence shown here is derived from an EMBL/GenBank/DDBJ whole genome shotgun (WGS) entry which is preliminary data.</text>
</comment>
<keyword evidence="10" id="KW-1185">Reference proteome</keyword>
<dbReference type="Pfam" id="PF11967">
    <property type="entry name" value="RecO_N"/>
    <property type="match status" value="1"/>
</dbReference>
<dbReference type="InterPro" id="IPR003717">
    <property type="entry name" value="RecO"/>
</dbReference>